<organism evidence="1 2">
    <name type="scientific">Amycolatopsis arida</name>
    <dbReference type="NCBI Taxonomy" id="587909"/>
    <lineage>
        <taxon>Bacteria</taxon>
        <taxon>Bacillati</taxon>
        <taxon>Actinomycetota</taxon>
        <taxon>Actinomycetes</taxon>
        <taxon>Pseudonocardiales</taxon>
        <taxon>Pseudonocardiaceae</taxon>
        <taxon>Amycolatopsis</taxon>
    </lineage>
</organism>
<dbReference type="STRING" id="587909.SAMN05421810_105316"/>
<evidence type="ECO:0000313" key="1">
    <source>
        <dbReference type="EMBL" id="SFQ24144.1"/>
    </source>
</evidence>
<protein>
    <submittedName>
        <fullName evidence="1">Uncharacterized protein</fullName>
    </submittedName>
</protein>
<reference evidence="2" key="1">
    <citation type="submission" date="2016-10" db="EMBL/GenBank/DDBJ databases">
        <authorList>
            <person name="Varghese N."/>
            <person name="Submissions S."/>
        </authorList>
    </citation>
    <scope>NUCLEOTIDE SEQUENCE [LARGE SCALE GENOMIC DNA]</scope>
    <source>
        <strain evidence="2">CGMCC 4.5579</strain>
    </source>
</reference>
<evidence type="ECO:0000313" key="2">
    <source>
        <dbReference type="Proteomes" id="UP000198727"/>
    </source>
</evidence>
<dbReference type="Proteomes" id="UP000198727">
    <property type="component" value="Unassembled WGS sequence"/>
</dbReference>
<gene>
    <name evidence="1" type="ORF">SAMN05421810_105316</name>
</gene>
<dbReference type="RefSeq" id="WP_092531158.1">
    <property type="nucleotide sequence ID" value="NZ_FOWW01000005.1"/>
</dbReference>
<proteinExistence type="predicted"/>
<dbReference type="AlphaFoldDB" id="A0A1I5WWT5"/>
<dbReference type="EMBL" id="FOWW01000005">
    <property type="protein sequence ID" value="SFQ24144.1"/>
    <property type="molecule type" value="Genomic_DNA"/>
</dbReference>
<sequence length="78" mass="8101">MTRRRPRVLLVEWGGRCPEALALARAAGRAAPPADLPVFTAGGPPRPGLAHLSGATVVTRWVSGGPTHIGATEAGRQR</sequence>
<name>A0A1I5WWT5_9PSEU</name>
<keyword evidence="2" id="KW-1185">Reference proteome</keyword>
<accession>A0A1I5WWT5</accession>